<evidence type="ECO:0000256" key="8">
    <source>
        <dbReference type="ARBA" id="ARBA00022882"/>
    </source>
</evidence>
<evidence type="ECO:0000256" key="4">
    <source>
        <dbReference type="ARBA" id="ARBA00022448"/>
    </source>
</evidence>
<dbReference type="GO" id="GO:0034702">
    <property type="term" value="C:monoatomic ion channel complex"/>
    <property type="evidence" value="ECO:0007669"/>
    <property type="project" value="UniProtKB-KW"/>
</dbReference>
<dbReference type="GO" id="GO:0022841">
    <property type="term" value="F:potassium ion leak channel activity"/>
    <property type="evidence" value="ECO:0007669"/>
    <property type="project" value="TreeGrafter"/>
</dbReference>
<feature type="transmembrane region" description="Helical" evidence="19">
    <location>
        <begin position="548"/>
        <end position="566"/>
    </location>
</feature>
<dbReference type="PRINTS" id="PR01333">
    <property type="entry name" value="2POREKCHANEL"/>
</dbReference>
<keyword evidence="5" id="KW-0633">Potassium transport</keyword>
<keyword evidence="4 17" id="KW-0813">Transport</keyword>
<evidence type="ECO:0000256" key="9">
    <source>
        <dbReference type="ARBA" id="ARBA00022958"/>
    </source>
</evidence>
<dbReference type="Pfam" id="PF07885">
    <property type="entry name" value="Ion_trans_2"/>
    <property type="match status" value="2"/>
</dbReference>
<keyword evidence="6 17" id="KW-0812">Transmembrane</keyword>
<keyword evidence="11 17" id="KW-0406">Ion transport</keyword>
<dbReference type="GO" id="GO:0005886">
    <property type="term" value="C:plasma membrane"/>
    <property type="evidence" value="ECO:0007669"/>
    <property type="project" value="TreeGrafter"/>
</dbReference>
<feature type="region of interest" description="Disordered" evidence="18">
    <location>
        <begin position="17"/>
        <end position="240"/>
    </location>
</feature>
<comment type="subunit">
    <text evidence="3">Homodimer.</text>
</comment>
<evidence type="ECO:0000256" key="10">
    <source>
        <dbReference type="ARBA" id="ARBA00022989"/>
    </source>
</evidence>
<dbReference type="InterPro" id="IPR013099">
    <property type="entry name" value="K_chnl_dom"/>
</dbReference>
<comment type="caution">
    <text evidence="21">The sequence shown here is derived from an EMBL/GenBank/DDBJ whole genome shotgun (WGS) entry which is preliminary data.</text>
</comment>
<dbReference type="PANTHER" id="PTHR11003">
    <property type="entry name" value="POTASSIUM CHANNEL, SUBFAMILY K"/>
    <property type="match status" value="1"/>
</dbReference>
<organism evidence="21 22">
    <name type="scientific">Eschrichtius robustus</name>
    <name type="common">California gray whale</name>
    <name type="synonym">Eschrichtius gibbosus</name>
    <dbReference type="NCBI Taxonomy" id="9764"/>
    <lineage>
        <taxon>Eukaryota</taxon>
        <taxon>Metazoa</taxon>
        <taxon>Chordata</taxon>
        <taxon>Craniata</taxon>
        <taxon>Vertebrata</taxon>
        <taxon>Euteleostomi</taxon>
        <taxon>Mammalia</taxon>
        <taxon>Eutheria</taxon>
        <taxon>Laurasiatheria</taxon>
        <taxon>Artiodactyla</taxon>
        <taxon>Whippomorpha</taxon>
        <taxon>Cetacea</taxon>
        <taxon>Mysticeti</taxon>
        <taxon>Eschrichtiidae</taxon>
        <taxon>Eschrichtius</taxon>
    </lineage>
</organism>
<accession>A0AB34HU06</accession>
<feature type="compositionally biased region" description="Low complexity" evidence="18">
    <location>
        <begin position="160"/>
        <end position="170"/>
    </location>
</feature>
<keyword evidence="10 19" id="KW-1133">Transmembrane helix</keyword>
<evidence type="ECO:0000259" key="20">
    <source>
        <dbReference type="Pfam" id="PF07885"/>
    </source>
</evidence>
<comment type="subcellular location">
    <subcellularLocation>
        <location evidence="1">Membrane</location>
        <topology evidence="1">Multi-pass membrane protein</topology>
    </subcellularLocation>
</comment>
<keyword evidence="14 17" id="KW-0407">Ion channel</keyword>
<keyword evidence="9" id="KW-0630">Potassium</keyword>
<evidence type="ECO:0000256" key="19">
    <source>
        <dbReference type="SAM" id="Phobius"/>
    </source>
</evidence>
<gene>
    <name evidence="21" type="ORF">J1605_002475</name>
</gene>
<evidence type="ECO:0000256" key="7">
    <source>
        <dbReference type="ARBA" id="ARBA00022826"/>
    </source>
</evidence>
<comment type="similarity">
    <text evidence="2 17">Belongs to the two pore domain potassium channel (TC 1.A.1.8) family.</text>
</comment>
<evidence type="ECO:0000256" key="1">
    <source>
        <dbReference type="ARBA" id="ARBA00004141"/>
    </source>
</evidence>
<feature type="domain" description="Potassium channel" evidence="20">
    <location>
        <begin position="546"/>
        <end position="608"/>
    </location>
</feature>
<evidence type="ECO:0000256" key="16">
    <source>
        <dbReference type="ARBA" id="ARBA00068462"/>
    </source>
</evidence>
<feature type="transmembrane region" description="Helical" evidence="19">
    <location>
        <begin position="360"/>
        <end position="381"/>
    </location>
</feature>
<keyword evidence="13" id="KW-0325">Glycoprotein</keyword>
<evidence type="ECO:0000256" key="2">
    <source>
        <dbReference type="ARBA" id="ARBA00006666"/>
    </source>
</evidence>
<evidence type="ECO:0000256" key="14">
    <source>
        <dbReference type="ARBA" id="ARBA00023303"/>
    </source>
</evidence>
<dbReference type="Proteomes" id="UP001159641">
    <property type="component" value="Unassembled WGS sequence"/>
</dbReference>
<keyword evidence="8" id="KW-0851">Voltage-gated channel</keyword>
<dbReference type="GO" id="GO:0030322">
    <property type="term" value="P:stabilization of membrane potential"/>
    <property type="evidence" value="ECO:0007669"/>
    <property type="project" value="TreeGrafter"/>
</dbReference>
<proteinExistence type="inferred from homology"/>
<evidence type="ECO:0000256" key="6">
    <source>
        <dbReference type="ARBA" id="ARBA00022692"/>
    </source>
</evidence>
<dbReference type="GO" id="GO:0015271">
    <property type="term" value="F:outward rectifier potassium channel activity"/>
    <property type="evidence" value="ECO:0007669"/>
    <property type="project" value="TreeGrafter"/>
</dbReference>
<evidence type="ECO:0000256" key="18">
    <source>
        <dbReference type="SAM" id="MobiDB-lite"/>
    </source>
</evidence>
<dbReference type="PANTHER" id="PTHR11003:SF31">
    <property type="entry name" value="POTASSIUM CHANNEL SUBFAMILY K MEMBER 7"/>
    <property type="match status" value="1"/>
</dbReference>
<feature type="compositionally biased region" description="Polar residues" evidence="18">
    <location>
        <begin position="222"/>
        <end position="238"/>
    </location>
</feature>
<keyword evidence="7" id="KW-0631">Potassium channel</keyword>
<dbReference type="SUPFAM" id="SSF81324">
    <property type="entry name" value="Voltage-gated potassium channels"/>
    <property type="match status" value="2"/>
</dbReference>
<feature type="region of interest" description="Disordered" evidence="18">
    <location>
        <begin position="280"/>
        <end position="333"/>
    </location>
</feature>
<protein>
    <recommendedName>
        <fullName evidence="16">Potassium channel subfamily K member 7</fullName>
    </recommendedName>
</protein>
<feature type="domain" description="Potassium channel" evidence="20">
    <location>
        <begin position="436"/>
        <end position="490"/>
    </location>
</feature>
<evidence type="ECO:0000256" key="13">
    <source>
        <dbReference type="ARBA" id="ARBA00023180"/>
    </source>
</evidence>
<keyword evidence="22" id="KW-1185">Reference proteome</keyword>
<feature type="compositionally biased region" description="Pro residues" evidence="18">
    <location>
        <begin position="308"/>
        <end position="326"/>
    </location>
</feature>
<reference evidence="21 22" key="1">
    <citation type="submission" date="2022-11" db="EMBL/GenBank/DDBJ databases">
        <title>Whole genome sequence of Eschrichtius robustus ER-17-0199.</title>
        <authorList>
            <person name="Bruniche-Olsen A."/>
            <person name="Black A.N."/>
            <person name="Fields C.J."/>
            <person name="Walden K."/>
            <person name="Dewoody J.A."/>
        </authorList>
    </citation>
    <scope>NUCLEOTIDE SEQUENCE [LARGE SCALE GENOMIC DNA]</scope>
    <source>
        <strain evidence="21">ER-17-0199</strain>
        <tissue evidence="21">Blubber</tissue>
    </source>
</reference>
<dbReference type="InterPro" id="IPR003280">
    <property type="entry name" value="2pore_dom_K_chnl"/>
</dbReference>
<evidence type="ECO:0000256" key="17">
    <source>
        <dbReference type="RuleBase" id="RU003857"/>
    </source>
</evidence>
<feature type="compositionally biased region" description="Pro residues" evidence="18">
    <location>
        <begin position="112"/>
        <end position="132"/>
    </location>
</feature>
<feature type="transmembrane region" description="Helical" evidence="19">
    <location>
        <begin position="518"/>
        <end position="541"/>
    </location>
</feature>
<evidence type="ECO:0000256" key="3">
    <source>
        <dbReference type="ARBA" id="ARBA00011738"/>
    </source>
</evidence>
<evidence type="ECO:0000256" key="5">
    <source>
        <dbReference type="ARBA" id="ARBA00022538"/>
    </source>
</evidence>
<evidence type="ECO:0000313" key="22">
    <source>
        <dbReference type="Proteomes" id="UP001159641"/>
    </source>
</evidence>
<evidence type="ECO:0000313" key="21">
    <source>
        <dbReference type="EMBL" id="KAJ8795713.1"/>
    </source>
</evidence>
<dbReference type="Gene3D" id="1.10.287.70">
    <property type="match status" value="1"/>
</dbReference>
<dbReference type="InterPro" id="IPR005408">
    <property type="entry name" value="2pore_dom_K_chnl_TWIK"/>
</dbReference>
<dbReference type="PRINTS" id="PR01586">
    <property type="entry name" value="TWIKCHANNEL"/>
</dbReference>
<feature type="transmembrane region" description="Helical" evidence="19">
    <location>
        <begin position="473"/>
        <end position="498"/>
    </location>
</feature>
<name>A0AB34HU06_ESCRO</name>
<dbReference type="EMBL" id="JAIQCJ010000544">
    <property type="protein sequence ID" value="KAJ8795713.1"/>
    <property type="molecule type" value="Genomic_DNA"/>
</dbReference>
<keyword evidence="12 19" id="KW-0472">Membrane</keyword>
<dbReference type="FunFam" id="1.10.287.70:FF:000154">
    <property type="entry name" value="Potassium channel subfamily K member 7"/>
    <property type="match status" value="1"/>
</dbReference>
<dbReference type="AlphaFoldDB" id="A0AB34HU06"/>
<feature type="transmembrane region" description="Helical" evidence="19">
    <location>
        <begin position="586"/>
        <end position="607"/>
    </location>
</feature>
<comment type="function">
    <text evidence="15">Probable potassium channel subunit. No channel activity observed in vitro as protein remains in the endoplasmic reticulum. May need to associate with an as yet unknown partner in order to reach the plasma membrane.</text>
</comment>
<evidence type="ECO:0000256" key="15">
    <source>
        <dbReference type="ARBA" id="ARBA00060274"/>
    </source>
</evidence>
<sequence>MAGSRAKEDLTKLGFVGGHHRLPYVLNDRFPRPSPGGLGWSRANPRPRGNPPRPSPEPEEPRRPGPAERGSGSGTPKLIQRALLRGTALLASLGLGRDLQPPGGPGRERGEPPPTPRAPLPTPSPAEPPPSPLIRFSPEMPDAQASPLSPDAPGSPAPAPLLLELGVPAGQPSAKSPRREEERRGVGDCLTSAPSPSLHRKRRLTPTRDITLRSWHPRYPTLTASGPHQSTSALTPSQPHRPMELCVSRATAFTPALATACAPPGTLDLVPRLRPLLGLSTHQPLPRGPSGLQGADQRLPLAPADAPGFPPSPATHAAPPPSPTLPGPSQVPVVEQSAPRAPLMDSGWHTMGALRPWARYGLLVVAHLLALGLGAAVLQALEGPPALRLQANLRAELATFQAEYGACLPPRALEELLGTALAAQAHGVSSLGNGSETRNWDLPSALLFTASLLTTTGYGHMAPLSAGGKAFCVVYTALGLPASLALVAALCHCLLPLLRHPGAWVAIHWQLTPATAALLQASGQGLLVAGIFMLLPALVLWGLQGDCSLLEAIYFCFSSLSTIGLGDLLPGRDHGQHPVLYYLGQFALLGYLLLGLLAMLLTVEMFLELPQVRAMVRFFRSRGPLNAEDEGGILGQDELALSTLPPSAAAPERAPAC</sequence>
<feature type="compositionally biased region" description="Basic and acidic residues" evidence="18">
    <location>
        <begin position="177"/>
        <end position="186"/>
    </location>
</feature>
<evidence type="ECO:0000256" key="12">
    <source>
        <dbReference type="ARBA" id="ARBA00023136"/>
    </source>
</evidence>
<evidence type="ECO:0000256" key="11">
    <source>
        <dbReference type="ARBA" id="ARBA00023065"/>
    </source>
</evidence>